<dbReference type="PANTHER" id="PTHR30514">
    <property type="entry name" value="GLUCOKINASE"/>
    <property type="match status" value="1"/>
</dbReference>
<dbReference type="Gene3D" id="3.40.50.10490">
    <property type="entry name" value="Glucose-6-phosphate isomerase like protein, domain 1"/>
    <property type="match status" value="1"/>
</dbReference>
<feature type="domain" description="HTH rpiR-type" evidence="4">
    <location>
        <begin position="1"/>
        <end position="73"/>
    </location>
</feature>
<evidence type="ECO:0000313" key="7">
    <source>
        <dbReference type="Proteomes" id="UP001596289"/>
    </source>
</evidence>
<evidence type="ECO:0000313" key="6">
    <source>
        <dbReference type="EMBL" id="MFC6169431.1"/>
    </source>
</evidence>
<dbReference type="SUPFAM" id="SSF53697">
    <property type="entry name" value="SIS domain"/>
    <property type="match status" value="1"/>
</dbReference>
<dbReference type="InterPro" id="IPR009057">
    <property type="entry name" value="Homeodomain-like_sf"/>
</dbReference>
<evidence type="ECO:0000256" key="2">
    <source>
        <dbReference type="ARBA" id="ARBA00023125"/>
    </source>
</evidence>
<dbReference type="InterPro" id="IPR046348">
    <property type="entry name" value="SIS_dom_sf"/>
</dbReference>
<reference evidence="7" key="1">
    <citation type="journal article" date="2019" name="Int. J. Syst. Evol. Microbiol.">
        <title>The Global Catalogue of Microorganisms (GCM) 10K type strain sequencing project: providing services to taxonomists for standard genome sequencing and annotation.</title>
        <authorList>
            <consortium name="The Broad Institute Genomics Platform"/>
            <consortium name="The Broad Institute Genome Sequencing Center for Infectious Disease"/>
            <person name="Wu L."/>
            <person name="Ma J."/>
        </authorList>
    </citation>
    <scope>NUCLEOTIDE SEQUENCE [LARGE SCALE GENOMIC DNA]</scope>
    <source>
        <strain evidence="7">CCM 8904</strain>
    </source>
</reference>
<dbReference type="Pfam" id="PF01380">
    <property type="entry name" value="SIS"/>
    <property type="match status" value="1"/>
</dbReference>
<dbReference type="PROSITE" id="PS51071">
    <property type="entry name" value="HTH_RPIR"/>
    <property type="match status" value="1"/>
</dbReference>
<protein>
    <submittedName>
        <fullName evidence="6">MurR/RpiR family transcriptional regulator</fullName>
    </submittedName>
</protein>
<dbReference type="InterPro" id="IPR036388">
    <property type="entry name" value="WH-like_DNA-bd_sf"/>
</dbReference>
<dbReference type="Pfam" id="PF01418">
    <property type="entry name" value="HTH_6"/>
    <property type="match status" value="1"/>
</dbReference>
<name>A0ABW1RBD7_9LACO</name>
<feature type="domain" description="SIS" evidence="5">
    <location>
        <begin position="91"/>
        <end position="224"/>
    </location>
</feature>
<dbReference type="Proteomes" id="UP001596289">
    <property type="component" value="Unassembled WGS sequence"/>
</dbReference>
<dbReference type="InterPro" id="IPR001347">
    <property type="entry name" value="SIS_dom"/>
</dbReference>
<dbReference type="InterPro" id="IPR035472">
    <property type="entry name" value="RpiR-like_SIS"/>
</dbReference>
<evidence type="ECO:0000259" key="4">
    <source>
        <dbReference type="PROSITE" id="PS51071"/>
    </source>
</evidence>
<dbReference type="PANTHER" id="PTHR30514:SF1">
    <property type="entry name" value="HTH-TYPE TRANSCRIPTIONAL REGULATOR HEXR-RELATED"/>
    <property type="match status" value="1"/>
</dbReference>
<evidence type="ECO:0000259" key="5">
    <source>
        <dbReference type="PROSITE" id="PS51464"/>
    </source>
</evidence>
<dbReference type="SUPFAM" id="SSF46689">
    <property type="entry name" value="Homeodomain-like"/>
    <property type="match status" value="1"/>
</dbReference>
<keyword evidence="2" id="KW-0238">DNA-binding</keyword>
<keyword evidence="7" id="KW-1185">Reference proteome</keyword>
<accession>A0ABW1RBD7</accession>
<keyword evidence="3" id="KW-0804">Transcription</keyword>
<dbReference type="PROSITE" id="PS51464">
    <property type="entry name" value="SIS"/>
    <property type="match status" value="1"/>
</dbReference>
<keyword evidence="1" id="KW-0805">Transcription regulation</keyword>
<dbReference type="CDD" id="cd05013">
    <property type="entry name" value="SIS_RpiR"/>
    <property type="match status" value="1"/>
</dbReference>
<evidence type="ECO:0000256" key="3">
    <source>
        <dbReference type="ARBA" id="ARBA00023163"/>
    </source>
</evidence>
<dbReference type="RefSeq" id="WP_125551289.1">
    <property type="nucleotide sequence ID" value="NZ_JBHSSL010000018.1"/>
</dbReference>
<gene>
    <name evidence="6" type="ORF">ACFQGP_02425</name>
</gene>
<dbReference type="EMBL" id="JBHSSL010000018">
    <property type="protein sequence ID" value="MFC6169431.1"/>
    <property type="molecule type" value="Genomic_DNA"/>
</dbReference>
<dbReference type="InterPro" id="IPR047640">
    <property type="entry name" value="RpiR-like"/>
</dbReference>
<sequence>MFSYEQVQSLNRLELLVYKYVISHPKAIRQMTIRELAAQIHVSTTTIFRFLKKTGYTGFSEFKYALKQRPAAAKVALPSVQPAATNQLAAVAQVVSTATTLIFFGVGTSAALAQYGAQVFARHDFYTLTITASVTPRLCARPDLTDTLLILLSVSGETAAVLRQAEYYKQNGALVLALTANANSTLAQIADLKLCYTLPQEQQLLTQLPVLYLLEQLLLTTSQTNQVLVK</sequence>
<evidence type="ECO:0000256" key="1">
    <source>
        <dbReference type="ARBA" id="ARBA00023015"/>
    </source>
</evidence>
<dbReference type="Gene3D" id="1.10.10.10">
    <property type="entry name" value="Winged helix-like DNA-binding domain superfamily/Winged helix DNA-binding domain"/>
    <property type="match status" value="1"/>
</dbReference>
<dbReference type="InterPro" id="IPR000281">
    <property type="entry name" value="HTH_RpiR"/>
</dbReference>
<organism evidence="6 7">
    <name type="scientific">Loigolactobacillus jiayinensis</name>
    <dbReference type="NCBI Taxonomy" id="2486016"/>
    <lineage>
        <taxon>Bacteria</taxon>
        <taxon>Bacillati</taxon>
        <taxon>Bacillota</taxon>
        <taxon>Bacilli</taxon>
        <taxon>Lactobacillales</taxon>
        <taxon>Lactobacillaceae</taxon>
        <taxon>Loigolactobacillus</taxon>
    </lineage>
</organism>
<proteinExistence type="predicted"/>
<comment type="caution">
    <text evidence="6">The sequence shown here is derived from an EMBL/GenBank/DDBJ whole genome shotgun (WGS) entry which is preliminary data.</text>
</comment>